<dbReference type="RefSeq" id="WP_142492839.1">
    <property type="nucleotide sequence ID" value="NZ_FXTO01000007.1"/>
</dbReference>
<name>A0A521CN35_9RHOB</name>
<dbReference type="EMBL" id="FXTO01000007">
    <property type="protein sequence ID" value="SMO60808.1"/>
    <property type="molecule type" value="Genomic_DNA"/>
</dbReference>
<organism evidence="1 2">
    <name type="scientific">Thalassovita litoralis</name>
    <dbReference type="NCBI Taxonomy" id="1010611"/>
    <lineage>
        <taxon>Bacteria</taxon>
        <taxon>Pseudomonadati</taxon>
        <taxon>Pseudomonadota</taxon>
        <taxon>Alphaproteobacteria</taxon>
        <taxon>Rhodobacterales</taxon>
        <taxon>Roseobacteraceae</taxon>
        <taxon>Thalassovita</taxon>
    </lineage>
</organism>
<reference evidence="1 2" key="1">
    <citation type="submission" date="2017-05" db="EMBL/GenBank/DDBJ databases">
        <authorList>
            <person name="Varghese N."/>
            <person name="Submissions S."/>
        </authorList>
    </citation>
    <scope>NUCLEOTIDE SEQUENCE [LARGE SCALE GENOMIC DNA]</scope>
    <source>
        <strain evidence="1 2">DSM 29506</strain>
    </source>
</reference>
<dbReference type="GO" id="GO:0005509">
    <property type="term" value="F:calcium ion binding"/>
    <property type="evidence" value="ECO:0007669"/>
    <property type="project" value="InterPro"/>
</dbReference>
<proteinExistence type="predicted"/>
<evidence type="ECO:0000313" key="1">
    <source>
        <dbReference type="EMBL" id="SMO60808.1"/>
    </source>
</evidence>
<evidence type="ECO:0008006" key="3">
    <source>
        <dbReference type="Google" id="ProtNLM"/>
    </source>
</evidence>
<dbReference type="Pfam" id="PF00353">
    <property type="entry name" value="HemolysinCabind"/>
    <property type="match status" value="3"/>
</dbReference>
<dbReference type="InterPro" id="IPR001343">
    <property type="entry name" value="Hemolysn_Ca-bd"/>
</dbReference>
<dbReference type="InterPro" id="IPR011049">
    <property type="entry name" value="Serralysin-like_metalloprot_C"/>
</dbReference>
<dbReference type="OrthoDB" id="9342475at2"/>
<keyword evidence="2" id="KW-1185">Reference proteome</keyword>
<evidence type="ECO:0000313" key="2">
    <source>
        <dbReference type="Proteomes" id="UP000316030"/>
    </source>
</evidence>
<accession>A0A521CN35</accession>
<dbReference type="PRINTS" id="PR00313">
    <property type="entry name" value="CABNDNGRPT"/>
</dbReference>
<dbReference type="Gene3D" id="2.160.20.160">
    <property type="match status" value="1"/>
</dbReference>
<gene>
    <name evidence="1" type="ORF">SAMN06265173_10751</name>
</gene>
<sequence>MELFLLLGLGGAALLSLLSSSSDNDTEDTDDTEEVAEDELVLAQAGDNILTGDGDDVILSPNVLDGPVTVQSGDGNDIINIDHEGRERSEVNAGAGDDIIRYDGDAALSGGDGNDTIESMGTWNRLSGGDGDDLLTSHETENSIYGGEGNDTIEVETLRFGHYYGGEGDDTFELGFDYEFRYDIDDTISGGAGDDVFHITNRSIRVDDTVTFPADEEPHAYEFNVAGDEGADTFEVTHELDIRASSSTDDDFYATNSTIIRDFDPDEDTLIVTPNELGVYTGTPKMTVESSGPNSYNGMYDSVVQLDYTQEDTGVTATWRLHVMSTRALTGDDVVLNLAAA</sequence>
<protein>
    <recommendedName>
        <fullName evidence="3">Hemolysin-type calcium-binding repeat-containing protein</fullName>
    </recommendedName>
</protein>
<dbReference type="AlphaFoldDB" id="A0A521CN35"/>
<dbReference type="SUPFAM" id="SSF51120">
    <property type="entry name" value="beta-Roll"/>
    <property type="match status" value="1"/>
</dbReference>
<dbReference type="Proteomes" id="UP000316030">
    <property type="component" value="Unassembled WGS sequence"/>
</dbReference>